<sequence length="217" mass="24970">MQLRMEKELRAQAAATRMIEFVKSKIFLGERDDFLPLWTRATDAQKALDCLPPSWSTLYFDATDIDLPNFFEWVRALLRFEGGTEFAVLALSPDPFSYFYPHFHKYPAFLVRNEHSLDDYYAFLHADPGDSPADALAYNAQEYALHRFQEAGMSWVIEDRKLDGSLPSKGLSISVAGTIRIFLTTRTSFHGCKQDEAAMPKVCMYRDTSICSWKLRR</sequence>
<comment type="caution">
    <text evidence="1">The sequence shown here is derived from an EMBL/GenBank/DDBJ whole genome shotgun (WGS) entry which is preliminary data.</text>
</comment>
<evidence type="ECO:0000313" key="2">
    <source>
        <dbReference type="Proteomes" id="UP000295509"/>
    </source>
</evidence>
<dbReference type="EMBL" id="SORE01000027">
    <property type="protein sequence ID" value="TDY40213.1"/>
    <property type="molecule type" value="Genomic_DNA"/>
</dbReference>
<accession>A0A4R8LBE8</accession>
<name>A0A4R8LBE8_9BURK</name>
<gene>
    <name evidence="1" type="ORF">BX592_12795</name>
</gene>
<protein>
    <submittedName>
        <fullName evidence="1">Uncharacterized protein</fullName>
    </submittedName>
</protein>
<dbReference type="AlphaFoldDB" id="A0A4R8LBE8"/>
<evidence type="ECO:0000313" key="1">
    <source>
        <dbReference type="EMBL" id="TDY40213.1"/>
    </source>
</evidence>
<keyword evidence="2" id="KW-1185">Reference proteome</keyword>
<reference evidence="1 2" key="1">
    <citation type="submission" date="2019-03" db="EMBL/GenBank/DDBJ databases">
        <title>Genomic Encyclopedia of Type Strains, Phase III (KMG-III): the genomes of soil and plant-associated and newly described type strains.</title>
        <authorList>
            <person name="Whitman W."/>
        </authorList>
    </citation>
    <scope>NUCLEOTIDE SEQUENCE [LARGE SCALE GENOMIC DNA]</scope>
    <source>
        <strain evidence="1 2">LMG 29544</strain>
    </source>
</reference>
<organism evidence="1 2">
    <name type="scientific">Paraburkholderia rhizosphaerae</name>
    <dbReference type="NCBI Taxonomy" id="480658"/>
    <lineage>
        <taxon>Bacteria</taxon>
        <taxon>Pseudomonadati</taxon>
        <taxon>Pseudomonadota</taxon>
        <taxon>Betaproteobacteria</taxon>
        <taxon>Burkholderiales</taxon>
        <taxon>Burkholderiaceae</taxon>
        <taxon>Paraburkholderia</taxon>
    </lineage>
</organism>
<proteinExistence type="predicted"/>
<dbReference type="Proteomes" id="UP000295509">
    <property type="component" value="Unassembled WGS sequence"/>
</dbReference>